<gene>
    <name evidence="2" type="ORF">MRATA1EN1_LOCUS20153</name>
</gene>
<keyword evidence="3" id="KW-1185">Reference proteome</keyword>
<name>A0ABN8ZDV4_RANTA</name>
<dbReference type="Proteomes" id="UP001176941">
    <property type="component" value="Chromosome 30"/>
</dbReference>
<evidence type="ECO:0000256" key="1">
    <source>
        <dbReference type="SAM" id="MobiDB-lite"/>
    </source>
</evidence>
<evidence type="ECO:0000313" key="3">
    <source>
        <dbReference type="Proteomes" id="UP001176941"/>
    </source>
</evidence>
<feature type="compositionally biased region" description="Low complexity" evidence="1">
    <location>
        <begin position="81"/>
        <end position="93"/>
    </location>
</feature>
<accession>A0ABN8ZDV4</accession>
<feature type="region of interest" description="Disordered" evidence="1">
    <location>
        <begin position="73"/>
        <end position="101"/>
    </location>
</feature>
<proteinExistence type="predicted"/>
<sequence length="101" mass="10303">MSPKVAEVRGAGQVALDSAFKAWVCGPPGPAPPACPRGDWLSCQRAGPPGVGRVLRARDETLFQLVPGKAVPASMEPNTKSWGSVGSAEEGSGAFLGTSIN</sequence>
<evidence type="ECO:0000313" key="2">
    <source>
        <dbReference type="EMBL" id="CAI9171191.1"/>
    </source>
</evidence>
<reference evidence="2" key="1">
    <citation type="submission" date="2023-04" db="EMBL/GenBank/DDBJ databases">
        <authorList>
            <consortium name="ELIXIR-Norway"/>
        </authorList>
    </citation>
    <scope>NUCLEOTIDE SEQUENCE [LARGE SCALE GENOMIC DNA]</scope>
</reference>
<dbReference type="EMBL" id="OX459966">
    <property type="protein sequence ID" value="CAI9171191.1"/>
    <property type="molecule type" value="Genomic_DNA"/>
</dbReference>
<protein>
    <submittedName>
        <fullName evidence="2">Uncharacterized protein</fullName>
    </submittedName>
</protein>
<organism evidence="2 3">
    <name type="scientific">Rangifer tarandus platyrhynchus</name>
    <name type="common">Svalbard reindeer</name>
    <dbReference type="NCBI Taxonomy" id="3082113"/>
    <lineage>
        <taxon>Eukaryota</taxon>
        <taxon>Metazoa</taxon>
        <taxon>Chordata</taxon>
        <taxon>Craniata</taxon>
        <taxon>Vertebrata</taxon>
        <taxon>Euteleostomi</taxon>
        <taxon>Mammalia</taxon>
        <taxon>Eutheria</taxon>
        <taxon>Laurasiatheria</taxon>
        <taxon>Artiodactyla</taxon>
        <taxon>Ruminantia</taxon>
        <taxon>Pecora</taxon>
        <taxon>Cervidae</taxon>
        <taxon>Odocoileinae</taxon>
        <taxon>Rangifer</taxon>
    </lineage>
</organism>